<dbReference type="EMBL" id="BGPR01058499">
    <property type="protein sequence ID" value="GBO34662.1"/>
    <property type="molecule type" value="Genomic_DNA"/>
</dbReference>
<accession>A0A4Y2WAJ4</accession>
<protein>
    <submittedName>
        <fullName evidence="2">Uncharacterized protein</fullName>
    </submittedName>
</protein>
<evidence type="ECO:0000313" key="3">
    <source>
        <dbReference type="EMBL" id="GBO35612.1"/>
    </source>
</evidence>
<organism evidence="2 5">
    <name type="scientific">Araneus ventricosus</name>
    <name type="common">Orbweaver spider</name>
    <name type="synonym">Epeira ventricosa</name>
    <dbReference type="NCBI Taxonomy" id="182803"/>
    <lineage>
        <taxon>Eukaryota</taxon>
        <taxon>Metazoa</taxon>
        <taxon>Ecdysozoa</taxon>
        <taxon>Arthropoda</taxon>
        <taxon>Chelicerata</taxon>
        <taxon>Arachnida</taxon>
        <taxon>Araneae</taxon>
        <taxon>Araneomorphae</taxon>
        <taxon>Entelegynae</taxon>
        <taxon>Araneoidea</taxon>
        <taxon>Araneidae</taxon>
        <taxon>Araneus</taxon>
    </lineage>
</organism>
<evidence type="ECO:0000313" key="1">
    <source>
        <dbReference type="EMBL" id="GBO34662.1"/>
    </source>
</evidence>
<evidence type="ECO:0000313" key="4">
    <source>
        <dbReference type="EMBL" id="GBO35614.1"/>
    </source>
</evidence>
<name>A0A4Y2WAJ4_ARAVE</name>
<evidence type="ECO:0000313" key="5">
    <source>
        <dbReference type="Proteomes" id="UP000499080"/>
    </source>
</evidence>
<dbReference type="EMBL" id="BGPR01059608">
    <property type="protein sequence ID" value="GBO35612.1"/>
    <property type="molecule type" value="Genomic_DNA"/>
</dbReference>
<reference evidence="2 5" key="1">
    <citation type="journal article" date="2019" name="Sci. Rep.">
        <title>Orb-weaving spider Araneus ventricosus genome elucidates the spidroin gene catalogue.</title>
        <authorList>
            <person name="Kono N."/>
            <person name="Nakamura H."/>
            <person name="Ohtoshi R."/>
            <person name="Moran D.A.P."/>
            <person name="Shinohara A."/>
            <person name="Yoshida Y."/>
            <person name="Fujiwara M."/>
            <person name="Mori M."/>
            <person name="Tomita M."/>
            <person name="Arakawa K."/>
        </authorList>
    </citation>
    <scope>NUCLEOTIDE SEQUENCE [LARGE SCALE GENOMIC DNA]</scope>
</reference>
<gene>
    <name evidence="3" type="ORF">AVEN_11825_1</name>
    <name evidence="1" type="ORF">AVEN_251226_1</name>
    <name evidence="2" type="ORF">AVEN_255048_1</name>
    <name evidence="4" type="ORF">AVEN_37917_1</name>
</gene>
<dbReference type="EMBL" id="BGPR01058500">
    <property type="protein sequence ID" value="GBO34663.1"/>
    <property type="molecule type" value="Genomic_DNA"/>
</dbReference>
<dbReference type="Proteomes" id="UP000499080">
    <property type="component" value="Unassembled WGS sequence"/>
</dbReference>
<dbReference type="EMBL" id="BGPR01059609">
    <property type="protein sequence ID" value="GBO35614.1"/>
    <property type="molecule type" value="Genomic_DNA"/>
</dbReference>
<proteinExistence type="predicted"/>
<sequence>MTPFGEVYEKESLLETTPAGLKLLSWVAIFLKCTISASRRCAWGQRDRSPENGTFGHIKYHCIHLSLVNGLVFVDFRIRKLDSILLYCNHIASQNKDRV</sequence>
<dbReference type="AlphaFoldDB" id="A0A4Y2WAJ4"/>
<comment type="caution">
    <text evidence="2">The sequence shown here is derived from an EMBL/GenBank/DDBJ whole genome shotgun (WGS) entry which is preliminary data.</text>
</comment>
<evidence type="ECO:0000313" key="2">
    <source>
        <dbReference type="EMBL" id="GBO34663.1"/>
    </source>
</evidence>
<keyword evidence="5" id="KW-1185">Reference proteome</keyword>